<dbReference type="KEGG" id="lins:G7067_06375"/>
<dbReference type="Proteomes" id="UP000501387">
    <property type="component" value="Chromosome"/>
</dbReference>
<proteinExistence type="predicted"/>
<dbReference type="PANTHER" id="PTHR45138:SF9">
    <property type="entry name" value="DIGUANYLATE CYCLASE DGCM-RELATED"/>
    <property type="match status" value="1"/>
</dbReference>
<dbReference type="PROSITE" id="PS50887">
    <property type="entry name" value="GGDEF"/>
    <property type="match status" value="1"/>
</dbReference>
<keyword evidence="4" id="KW-1185">Reference proteome</keyword>
<keyword evidence="1" id="KW-1133">Transmembrane helix</keyword>
<dbReference type="SUPFAM" id="SSF55073">
    <property type="entry name" value="Nucleotide cyclase"/>
    <property type="match status" value="1"/>
</dbReference>
<evidence type="ECO:0000313" key="4">
    <source>
        <dbReference type="Proteomes" id="UP000501387"/>
    </source>
</evidence>
<feature type="transmembrane region" description="Helical" evidence="1">
    <location>
        <begin position="128"/>
        <end position="147"/>
    </location>
</feature>
<dbReference type="EMBL" id="CP049934">
    <property type="protein sequence ID" value="QIM16131.1"/>
    <property type="molecule type" value="Genomic_DNA"/>
</dbReference>
<feature type="transmembrane region" description="Helical" evidence="1">
    <location>
        <begin position="51"/>
        <end position="70"/>
    </location>
</feature>
<dbReference type="InterPro" id="IPR000160">
    <property type="entry name" value="GGDEF_dom"/>
</dbReference>
<dbReference type="GO" id="GO:0005886">
    <property type="term" value="C:plasma membrane"/>
    <property type="evidence" value="ECO:0007669"/>
    <property type="project" value="TreeGrafter"/>
</dbReference>
<dbReference type="RefSeq" id="WP_166322852.1">
    <property type="nucleotide sequence ID" value="NZ_CP049934.1"/>
</dbReference>
<dbReference type="SMART" id="SM00267">
    <property type="entry name" value="GGDEF"/>
    <property type="match status" value="1"/>
</dbReference>
<feature type="domain" description="GGDEF" evidence="2">
    <location>
        <begin position="212"/>
        <end position="331"/>
    </location>
</feature>
<feature type="transmembrane region" description="Helical" evidence="1">
    <location>
        <begin position="77"/>
        <end position="96"/>
    </location>
</feature>
<sequence>MSELQRLRITGSSSLFRRHNAHSLYLSSAGLVFSLTFLIDLLLHRYVNNQWLLWALLGVSLVATACAFVLGARVSKAAGLVAAFLLVAALSYYMSLPDDPQSVVSSVQALPLVAFYVGWFVRPGMDYVLMALFGAAFVVALSSNPLVGPEGAVGVSVAVHGMLSFFFCFSAGAYLWRRAERRAVIDPLTGAINRQRLHDRIEHHLRLRKLSSALSLVVIDFDDFKRLNDLEGHAAGDAALRTEVALWRSGVRRQDEVARIGGDEFVLLLPRTSVAEAQVIVARLRKAAKYRWSWGIAESRPDDNATSLLARADAELYAQKRTRKGHDHGTA</sequence>
<dbReference type="InterPro" id="IPR050469">
    <property type="entry name" value="Diguanylate_Cyclase"/>
</dbReference>
<accession>A0A6G8FIF2</accession>
<gene>
    <name evidence="3" type="ORF">G7067_06375</name>
</gene>
<feature type="transmembrane region" description="Helical" evidence="1">
    <location>
        <begin position="21"/>
        <end position="39"/>
    </location>
</feature>
<feature type="transmembrane region" description="Helical" evidence="1">
    <location>
        <begin position="102"/>
        <end position="121"/>
    </location>
</feature>
<evidence type="ECO:0000313" key="3">
    <source>
        <dbReference type="EMBL" id="QIM16131.1"/>
    </source>
</evidence>
<keyword evidence="1" id="KW-0812">Transmembrane</keyword>
<evidence type="ECO:0000256" key="1">
    <source>
        <dbReference type="SAM" id="Phobius"/>
    </source>
</evidence>
<dbReference type="PANTHER" id="PTHR45138">
    <property type="entry name" value="REGULATORY COMPONENTS OF SENSORY TRANSDUCTION SYSTEM"/>
    <property type="match status" value="1"/>
</dbReference>
<feature type="transmembrane region" description="Helical" evidence="1">
    <location>
        <begin position="153"/>
        <end position="176"/>
    </location>
</feature>
<keyword evidence="1" id="KW-0472">Membrane</keyword>
<dbReference type="InterPro" id="IPR043128">
    <property type="entry name" value="Rev_trsase/Diguanyl_cyclase"/>
</dbReference>
<reference evidence="3 4" key="1">
    <citation type="submission" date="2020-03" db="EMBL/GenBank/DDBJ databases">
        <title>Leucobacter sp. nov., isolated from beetles.</title>
        <authorList>
            <person name="Hyun D.-W."/>
            <person name="Bae J.-W."/>
        </authorList>
    </citation>
    <scope>NUCLEOTIDE SEQUENCE [LARGE SCALE GENOMIC DNA]</scope>
    <source>
        <strain evidence="3 4">HDW9B</strain>
    </source>
</reference>
<dbReference type="GO" id="GO:1902201">
    <property type="term" value="P:negative regulation of bacterial-type flagellum-dependent cell motility"/>
    <property type="evidence" value="ECO:0007669"/>
    <property type="project" value="TreeGrafter"/>
</dbReference>
<dbReference type="Pfam" id="PF00990">
    <property type="entry name" value="GGDEF"/>
    <property type="match status" value="1"/>
</dbReference>
<dbReference type="NCBIfam" id="TIGR00254">
    <property type="entry name" value="GGDEF"/>
    <property type="match status" value="1"/>
</dbReference>
<organism evidence="3 4">
    <name type="scientific">Leucobacter insecticola</name>
    <dbReference type="NCBI Taxonomy" id="2714934"/>
    <lineage>
        <taxon>Bacteria</taxon>
        <taxon>Bacillati</taxon>
        <taxon>Actinomycetota</taxon>
        <taxon>Actinomycetes</taxon>
        <taxon>Micrococcales</taxon>
        <taxon>Microbacteriaceae</taxon>
        <taxon>Leucobacter</taxon>
    </lineage>
</organism>
<dbReference type="InterPro" id="IPR029787">
    <property type="entry name" value="Nucleotide_cyclase"/>
</dbReference>
<dbReference type="GO" id="GO:0052621">
    <property type="term" value="F:diguanylate cyclase activity"/>
    <property type="evidence" value="ECO:0007669"/>
    <property type="project" value="TreeGrafter"/>
</dbReference>
<name>A0A6G8FIF2_9MICO</name>
<dbReference type="GO" id="GO:0043709">
    <property type="term" value="P:cell adhesion involved in single-species biofilm formation"/>
    <property type="evidence" value="ECO:0007669"/>
    <property type="project" value="TreeGrafter"/>
</dbReference>
<dbReference type="AlphaFoldDB" id="A0A6G8FIF2"/>
<evidence type="ECO:0000259" key="2">
    <source>
        <dbReference type="PROSITE" id="PS50887"/>
    </source>
</evidence>
<dbReference type="CDD" id="cd01949">
    <property type="entry name" value="GGDEF"/>
    <property type="match status" value="1"/>
</dbReference>
<dbReference type="Gene3D" id="3.30.70.270">
    <property type="match status" value="1"/>
</dbReference>
<protein>
    <submittedName>
        <fullName evidence="3">GGDEF domain-containing protein</fullName>
    </submittedName>
</protein>